<dbReference type="EMBL" id="BROD01000001">
    <property type="protein sequence ID" value="GKX65319.1"/>
    <property type="molecule type" value="Genomic_DNA"/>
</dbReference>
<comment type="caution">
    <text evidence="1">The sequence shown here is derived from an EMBL/GenBank/DDBJ whole genome shotgun (WGS) entry which is preliminary data.</text>
</comment>
<evidence type="ECO:0000313" key="2">
    <source>
        <dbReference type="Proteomes" id="UP001058074"/>
    </source>
</evidence>
<protein>
    <submittedName>
        <fullName evidence="1">Uncharacterized protein</fullName>
    </submittedName>
</protein>
<proteinExistence type="predicted"/>
<name>A0ACB5R8X6_9CLOT</name>
<accession>A0ACB5R8X6</accession>
<reference evidence="1" key="1">
    <citation type="journal article" date="2025" name="Int. J. Syst. Evol. Microbiol.">
        <title>Inconstantimicrobium mannanitabidum sp. nov., a novel member of the family Clostridiaceae isolated from anoxic soil under the treatment of reductive soil disinfestation.</title>
        <authorList>
            <person name="Ueki A."/>
            <person name="Tonouchi A."/>
            <person name="Honma S."/>
            <person name="Kaku N."/>
            <person name="Ueki K."/>
        </authorList>
    </citation>
    <scope>NUCLEOTIDE SEQUENCE</scope>
    <source>
        <strain evidence="1">TW13</strain>
    </source>
</reference>
<organism evidence="1 2">
    <name type="scientific">Inconstantimicrobium mannanitabidum</name>
    <dbReference type="NCBI Taxonomy" id="1604901"/>
    <lineage>
        <taxon>Bacteria</taxon>
        <taxon>Bacillati</taxon>
        <taxon>Bacillota</taxon>
        <taxon>Clostridia</taxon>
        <taxon>Eubacteriales</taxon>
        <taxon>Clostridiaceae</taxon>
        <taxon>Inconstantimicrobium</taxon>
    </lineage>
</organism>
<keyword evidence="2" id="KW-1185">Reference proteome</keyword>
<gene>
    <name evidence="1" type="ORF">rsdtw13_05770</name>
</gene>
<sequence>MNNNYEGCPCTLNTTRICGDTPIDASIEVSKIGFADMRPNTVILVNENEVFDGIAASSLVHFPFNAPILYTDGNTLSKKTLEEIQRLSPKGYQEIQVILVGNIAKAVSLELTFHGFNTEQMVGHNHYETATMVCDFREVFDNIIIMSGEDYTEGIASAYWAAHHGSPILYVQKNNIPRCTFEEITKMKNVNVYILGSTKTVSKSVELSLEQIRNVKRVQRIEGNSIYDIAVNFAKYKDEETGFGWDRDYRAGHAFTFGDINQPMSIIAGVVFAHMGKHTPLLLVEKDKVPMIVESYIDSVKPLPPKDMPKPPFMHGFIMGNLESISYEVQKSLEKYLSIDYEMMGMDSKIEIIENVPDIIEELKQKIKEKKHNINIGNAVKGKEDVELTHEKNSDFYTQPEMIKMEHKNLDKGREVLAESKDNCSVDMNKFKKYCMNHSDKDLVNFVNYEIGYEYIAEKVKFDCLIIGVRDLID</sequence>
<evidence type="ECO:0000313" key="1">
    <source>
        <dbReference type="EMBL" id="GKX65319.1"/>
    </source>
</evidence>
<dbReference type="Proteomes" id="UP001058074">
    <property type="component" value="Unassembled WGS sequence"/>
</dbReference>